<comment type="caution">
    <text evidence="3">The sequence shown here is derived from an EMBL/GenBank/DDBJ whole genome shotgun (WGS) entry which is preliminary data.</text>
</comment>
<keyword evidence="4" id="KW-1185">Reference proteome</keyword>
<dbReference type="InterPro" id="IPR015943">
    <property type="entry name" value="WD40/YVTN_repeat-like_dom_sf"/>
</dbReference>
<evidence type="ECO:0000313" key="4">
    <source>
        <dbReference type="Proteomes" id="UP000024001"/>
    </source>
</evidence>
<dbReference type="eggNOG" id="COG2706">
    <property type="taxonomic scope" value="Bacteria"/>
</dbReference>
<dbReference type="InterPro" id="IPR050282">
    <property type="entry name" value="Cycloisomerase_2"/>
</dbReference>
<evidence type="ECO:0000256" key="2">
    <source>
        <dbReference type="SAM" id="MobiDB-lite"/>
    </source>
</evidence>
<evidence type="ECO:0000313" key="3">
    <source>
        <dbReference type="EMBL" id="EZP27631.1"/>
    </source>
</evidence>
<organism evidence="3 4">
    <name type="scientific">Microbacterium oleivorans</name>
    <dbReference type="NCBI Taxonomy" id="273677"/>
    <lineage>
        <taxon>Bacteria</taxon>
        <taxon>Bacillati</taxon>
        <taxon>Actinomycetota</taxon>
        <taxon>Actinomycetes</taxon>
        <taxon>Micrococcales</taxon>
        <taxon>Microbacteriaceae</taxon>
        <taxon>Microbacterium</taxon>
    </lineage>
</organism>
<dbReference type="Gene3D" id="2.130.10.10">
    <property type="entry name" value="YVTN repeat-like/Quinoprotein amine dehydrogenase"/>
    <property type="match status" value="1"/>
</dbReference>
<dbReference type="PATRIC" id="fig|273677.3.peg.1603"/>
<dbReference type="InterPro" id="IPR019405">
    <property type="entry name" value="Lactonase_7-beta_prop"/>
</dbReference>
<dbReference type="OrthoDB" id="9790815at2"/>
<name>A0A031FTW5_9MICO</name>
<protein>
    <submittedName>
        <fullName evidence="3">3-carboxymuconate cyclase</fullName>
    </submittedName>
</protein>
<accession>A0A031FTW5</accession>
<dbReference type="PANTHER" id="PTHR30344:SF1">
    <property type="entry name" value="6-PHOSPHOGLUCONOLACTONASE"/>
    <property type="match status" value="1"/>
</dbReference>
<dbReference type="InterPro" id="IPR011048">
    <property type="entry name" value="Haem_d1_sf"/>
</dbReference>
<dbReference type="EMBL" id="JFYO01000005">
    <property type="protein sequence ID" value="EZP27631.1"/>
    <property type="molecule type" value="Genomic_DNA"/>
</dbReference>
<dbReference type="GO" id="GO:0017057">
    <property type="term" value="F:6-phosphogluconolactonase activity"/>
    <property type="evidence" value="ECO:0007669"/>
    <property type="project" value="TreeGrafter"/>
</dbReference>
<evidence type="ECO:0000256" key="1">
    <source>
        <dbReference type="ARBA" id="ARBA00005564"/>
    </source>
</evidence>
<feature type="region of interest" description="Disordered" evidence="2">
    <location>
        <begin position="169"/>
        <end position="189"/>
    </location>
</feature>
<comment type="similarity">
    <text evidence="1">Belongs to the cycloisomerase 2 family.</text>
</comment>
<dbReference type="SUPFAM" id="SSF51004">
    <property type="entry name" value="C-terminal (heme d1) domain of cytochrome cd1-nitrite reductase"/>
    <property type="match status" value="1"/>
</dbReference>
<dbReference type="RefSeq" id="WP_036311126.1">
    <property type="nucleotide sequence ID" value="NZ_JFYO01000005.1"/>
</dbReference>
<gene>
    <name evidence="3" type="ORF">BW34_01620</name>
</gene>
<proteinExistence type="inferred from homology"/>
<dbReference type="PANTHER" id="PTHR30344">
    <property type="entry name" value="6-PHOSPHOGLUCONOLACTONASE-RELATED"/>
    <property type="match status" value="1"/>
</dbReference>
<sequence>MRFLLGGYSADMGGSATGIGLLDAGGPDSPLASGPLGVGRDVAAALSPSWIARHPSLDVVYAALEGRGSVRAYRRTGETAFVPLGAEVAVGDGPCHVLALEDALIVSCHGDGGVVHVGLAADGRPGAARRWAAVVEGAPASDLASAARALRAIVGDEYADFVPHAEAEEADAATEAAPSTRPSRAHQAASLPGGLIVTTDVGLDLLRFWRGGREIQRFELPAGTGPRHVRSHPSGHLYVVTEYSGEVFALAPDVSGEWRLVGGAQLGAYPGDAGAELAMSRDGAFLYAGLRGSDTIATVKVRGGGETLNPIALAESGTVWPRHHVVERDTVLVAGQRADEVVSLAIDERTGVPGRVRHRTIAPSPTALLAFPG</sequence>
<dbReference type="Proteomes" id="UP000024001">
    <property type="component" value="Unassembled WGS sequence"/>
</dbReference>
<dbReference type="AlphaFoldDB" id="A0A031FTW5"/>
<reference evidence="3 4" key="1">
    <citation type="submission" date="2014-03" db="EMBL/GenBank/DDBJ databases">
        <title>Draft Genome Sequences of 13 Willow Endophytes.</title>
        <authorList>
            <person name="Gan H.Y."/>
            <person name="Gan H.M."/>
            <person name="Savka M.A."/>
            <person name="Hudson A.O."/>
        </authorList>
    </citation>
    <scope>NUCLEOTIDE SEQUENCE [LARGE SCALE GENOMIC DNA]</scope>
    <source>
        <strain evidence="3 4">RIT293</strain>
    </source>
</reference>
<dbReference type="Pfam" id="PF10282">
    <property type="entry name" value="Lactonase"/>
    <property type="match status" value="1"/>
</dbReference>